<proteinExistence type="predicted"/>
<dbReference type="EMBL" id="AUZX01013169">
    <property type="protein sequence ID" value="EQD36454.1"/>
    <property type="molecule type" value="Genomic_DNA"/>
</dbReference>
<evidence type="ECO:0000259" key="2">
    <source>
        <dbReference type="Pfam" id="PF25800"/>
    </source>
</evidence>
<keyword evidence="1" id="KW-1133">Transmembrane helix</keyword>
<name>T1A6D6_9ZZZZ</name>
<protein>
    <recommendedName>
        <fullName evidence="2">FimV N-terminal domain-containing protein</fullName>
    </recommendedName>
</protein>
<feature type="non-terminal residue" evidence="3">
    <location>
        <position position="134"/>
    </location>
</feature>
<dbReference type="AlphaFoldDB" id="T1A6D6"/>
<reference evidence="3" key="1">
    <citation type="submission" date="2013-08" db="EMBL/GenBank/DDBJ databases">
        <authorList>
            <person name="Mendez C."/>
            <person name="Richter M."/>
            <person name="Ferrer M."/>
            <person name="Sanchez J."/>
        </authorList>
    </citation>
    <scope>NUCLEOTIDE SEQUENCE</scope>
</reference>
<feature type="transmembrane region" description="Helical" evidence="1">
    <location>
        <begin position="65"/>
        <end position="85"/>
    </location>
</feature>
<keyword evidence="1" id="KW-0812">Transmembrane</keyword>
<accession>T1A6D6</accession>
<feature type="transmembrane region" description="Helical" evidence="1">
    <location>
        <begin position="34"/>
        <end position="53"/>
    </location>
</feature>
<comment type="caution">
    <text evidence="3">The sequence shown here is derived from an EMBL/GenBank/DDBJ whole genome shotgun (WGS) entry which is preliminary data.</text>
</comment>
<organism evidence="3">
    <name type="scientific">mine drainage metagenome</name>
    <dbReference type="NCBI Taxonomy" id="410659"/>
    <lineage>
        <taxon>unclassified sequences</taxon>
        <taxon>metagenomes</taxon>
        <taxon>ecological metagenomes</taxon>
    </lineage>
</organism>
<sequence length="134" mass="14161">MDRHNAAIRLFLYGVLLTDAVRGVVMIAKRSSRVMALLLALPSTALALGLGSIQVKSHLDQPLDAQIAVLGATPGAMQSLSVGLASRSTFVRYGLTWPAYLNGTRIKSSTGPDGQVLLHLTSAQPVTDPILTLL</sequence>
<gene>
    <name evidence="3" type="ORF">B1A_17883</name>
</gene>
<evidence type="ECO:0000256" key="1">
    <source>
        <dbReference type="SAM" id="Phobius"/>
    </source>
</evidence>
<reference evidence="3" key="2">
    <citation type="journal article" date="2014" name="ISME J.">
        <title>Microbial stratification in low pH oxic and suboxic macroscopic growths along an acid mine drainage.</title>
        <authorList>
            <person name="Mendez-Garcia C."/>
            <person name="Mesa V."/>
            <person name="Sprenger R.R."/>
            <person name="Richter M."/>
            <person name="Diez M.S."/>
            <person name="Solano J."/>
            <person name="Bargiela R."/>
            <person name="Golyshina O.V."/>
            <person name="Manteca A."/>
            <person name="Ramos J.L."/>
            <person name="Gallego J.R."/>
            <person name="Llorente I."/>
            <person name="Martins Dos Santos V.A."/>
            <person name="Jensen O.N."/>
            <person name="Pelaez A.I."/>
            <person name="Sanchez J."/>
            <person name="Ferrer M."/>
        </authorList>
    </citation>
    <scope>NUCLEOTIDE SEQUENCE</scope>
</reference>
<keyword evidence="1" id="KW-0472">Membrane</keyword>
<dbReference type="InterPro" id="IPR057840">
    <property type="entry name" value="FimV_N"/>
</dbReference>
<evidence type="ECO:0000313" key="3">
    <source>
        <dbReference type="EMBL" id="EQD36454.1"/>
    </source>
</evidence>
<feature type="domain" description="FimV N-terminal" evidence="2">
    <location>
        <begin position="48"/>
        <end position="134"/>
    </location>
</feature>
<dbReference type="Pfam" id="PF25800">
    <property type="entry name" value="FimV_N"/>
    <property type="match status" value="1"/>
</dbReference>